<evidence type="ECO:0000313" key="4">
    <source>
        <dbReference type="Ensembl" id="ENSNMLP00000011754.1"/>
    </source>
</evidence>
<evidence type="ECO:0000256" key="3">
    <source>
        <dbReference type="SAM" id="Phobius"/>
    </source>
</evidence>
<keyword evidence="3" id="KW-1133">Transmembrane helix</keyword>
<sequence>MSTPLSSDNSAITNVFHNVWAISRHCRHYLGESSSIPSATFSGVPMFLDCVVACHRHLASCMGGCTDSLQLRDELRQTRERALKLTISICQCLTTTLRDKSLPQEQRQDSELLWVSFSSSLELLHIDMCKVFKMADAFTIADNTLLVLTGLQGGTEVAARALSLQDLDQAESTDSLEQDISRMDHMIDDMESKVNVLRWMVEPQGTLFPVGSTDSMSMALLSVDEECPGPGQTHIFVLILLTVVVMVAATLSVCIVLFT</sequence>
<proteinExistence type="inferred from homology"/>
<evidence type="ECO:0000256" key="2">
    <source>
        <dbReference type="ARBA" id="ARBA00022700"/>
    </source>
</evidence>
<keyword evidence="3" id="KW-0472">Membrane</keyword>
<feature type="transmembrane region" description="Helical" evidence="3">
    <location>
        <begin position="235"/>
        <end position="258"/>
    </location>
</feature>
<dbReference type="GO" id="GO:0009968">
    <property type="term" value="P:negative regulation of signal transduction"/>
    <property type="evidence" value="ECO:0007669"/>
    <property type="project" value="UniProtKB-KW"/>
</dbReference>
<dbReference type="Proteomes" id="UP000694523">
    <property type="component" value="Unplaced"/>
</dbReference>
<comment type="similarity">
    <text evidence="1">Belongs to the RGS7BP/RGS9BP family.</text>
</comment>
<dbReference type="InterPro" id="IPR026512">
    <property type="entry name" value="RGS7BP/RGS9BP"/>
</dbReference>
<organism evidence="4 5">
    <name type="scientific">Neogobius melanostomus</name>
    <name type="common">round goby</name>
    <dbReference type="NCBI Taxonomy" id="47308"/>
    <lineage>
        <taxon>Eukaryota</taxon>
        <taxon>Metazoa</taxon>
        <taxon>Chordata</taxon>
        <taxon>Craniata</taxon>
        <taxon>Vertebrata</taxon>
        <taxon>Euteleostomi</taxon>
        <taxon>Actinopterygii</taxon>
        <taxon>Neopterygii</taxon>
        <taxon>Teleostei</taxon>
        <taxon>Neoteleostei</taxon>
        <taxon>Acanthomorphata</taxon>
        <taxon>Gobiaria</taxon>
        <taxon>Gobiiformes</taxon>
        <taxon>Gobioidei</taxon>
        <taxon>Gobiidae</taxon>
        <taxon>Benthophilinae</taxon>
        <taxon>Neogobiini</taxon>
        <taxon>Neogobius</taxon>
    </lineage>
</organism>
<keyword evidence="2" id="KW-0734">Signal transduction inhibitor</keyword>
<reference evidence="4" key="1">
    <citation type="submission" date="2025-08" db="UniProtKB">
        <authorList>
            <consortium name="Ensembl"/>
        </authorList>
    </citation>
    <scope>IDENTIFICATION</scope>
</reference>
<dbReference type="PANTHER" id="PTHR21029">
    <property type="entry name" value="R-SEVEN BINDING PROTEIN (R7BP) HOMOLOG"/>
    <property type="match status" value="1"/>
</dbReference>
<protein>
    <submittedName>
        <fullName evidence="4">Regulator of G protein signaling 9 binding protein</fullName>
    </submittedName>
</protein>
<keyword evidence="3" id="KW-0812">Transmembrane</keyword>
<dbReference type="Ensembl" id="ENSNMLT00000013290.1">
    <property type="protein sequence ID" value="ENSNMLP00000011754.1"/>
    <property type="gene ID" value="ENSNMLG00000008036.1"/>
</dbReference>
<keyword evidence="5" id="KW-1185">Reference proteome</keyword>
<accession>A0A8C6SX80</accession>
<reference evidence="4" key="2">
    <citation type="submission" date="2025-09" db="UniProtKB">
        <authorList>
            <consortium name="Ensembl"/>
        </authorList>
    </citation>
    <scope>IDENTIFICATION</scope>
</reference>
<evidence type="ECO:0000313" key="5">
    <source>
        <dbReference type="Proteomes" id="UP000694523"/>
    </source>
</evidence>
<dbReference type="AlphaFoldDB" id="A0A8C6SX80"/>
<name>A0A8C6SX80_9GOBI</name>
<evidence type="ECO:0000256" key="1">
    <source>
        <dbReference type="ARBA" id="ARBA00007457"/>
    </source>
</evidence>